<evidence type="ECO:0000313" key="5">
    <source>
        <dbReference type="EMBL" id="AXY73421.1"/>
    </source>
</evidence>
<dbReference type="Gene3D" id="2.60.120.260">
    <property type="entry name" value="Galactose-binding domain-like"/>
    <property type="match status" value="1"/>
</dbReference>
<dbReference type="RefSeq" id="WP_119049259.1">
    <property type="nucleotide sequence ID" value="NZ_CP032157.1"/>
</dbReference>
<dbReference type="Gene3D" id="2.160.20.10">
    <property type="entry name" value="Single-stranded right-handed beta-helix, Pectin lyase-like"/>
    <property type="match status" value="1"/>
</dbReference>
<dbReference type="InterPro" id="IPR026444">
    <property type="entry name" value="Secre_tail"/>
</dbReference>
<proteinExistence type="predicted"/>
<dbReference type="InterPro" id="IPR011050">
    <property type="entry name" value="Pectin_lyase_fold/virulence"/>
</dbReference>
<dbReference type="PROSITE" id="PS50022">
    <property type="entry name" value="FA58C_3"/>
    <property type="match status" value="1"/>
</dbReference>
<organism evidence="5 6">
    <name type="scientific">Paraflavitalea soli</name>
    <dbReference type="NCBI Taxonomy" id="2315862"/>
    <lineage>
        <taxon>Bacteria</taxon>
        <taxon>Pseudomonadati</taxon>
        <taxon>Bacteroidota</taxon>
        <taxon>Chitinophagia</taxon>
        <taxon>Chitinophagales</taxon>
        <taxon>Chitinophagaceae</taxon>
        <taxon>Paraflavitalea</taxon>
    </lineage>
</organism>
<dbReference type="InterPro" id="IPR012334">
    <property type="entry name" value="Pectin_lyas_fold"/>
</dbReference>
<evidence type="ECO:0000256" key="1">
    <source>
        <dbReference type="ARBA" id="ARBA00004613"/>
    </source>
</evidence>
<dbReference type="InterPro" id="IPR039513">
    <property type="entry name" value="PL-6"/>
</dbReference>
<feature type="domain" description="F5/8 type C" evidence="4">
    <location>
        <begin position="463"/>
        <end position="607"/>
    </location>
</feature>
<dbReference type="OrthoDB" id="6475864at2"/>
<evidence type="ECO:0000313" key="6">
    <source>
        <dbReference type="Proteomes" id="UP000263900"/>
    </source>
</evidence>
<gene>
    <name evidence="5" type="ORF">D3H65_05270</name>
</gene>
<keyword evidence="6" id="KW-1185">Reference proteome</keyword>
<dbReference type="Pfam" id="PF14592">
    <property type="entry name" value="Chondroitinas_B"/>
    <property type="match status" value="1"/>
</dbReference>
<dbReference type="AlphaFoldDB" id="A0A3B7MSD5"/>
<dbReference type="InterPro" id="IPR008979">
    <property type="entry name" value="Galactose-bd-like_sf"/>
</dbReference>
<dbReference type="InterPro" id="IPR000421">
    <property type="entry name" value="FA58C"/>
</dbReference>
<dbReference type="Pfam" id="PF00754">
    <property type="entry name" value="F5_F8_type_C"/>
    <property type="match status" value="1"/>
</dbReference>
<dbReference type="InterPro" id="IPR055372">
    <property type="entry name" value="CBM96"/>
</dbReference>
<accession>A0A3B7MSD5</accession>
<dbReference type="Pfam" id="PF18962">
    <property type="entry name" value="Por_Secre_tail"/>
    <property type="match status" value="1"/>
</dbReference>
<name>A0A3B7MSD5_9BACT</name>
<protein>
    <submittedName>
        <fullName evidence="5">T9SS C-terminal target domain-containing protein</fullName>
    </submittedName>
</protein>
<dbReference type="NCBIfam" id="NF041518">
    <property type="entry name" value="choice_anch_Q"/>
    <property type="match status" value="1"/>
</dbReference>
<evidence type="ECO:0000256" key="3">
    <source>
        <dbReference type="ARBA" id="ARBA00022729"/>
    </source>
</evidence>
<evidence type="ECO:0000256" key="2">
    <source>
        <dbReference type="ARBA" id="ARBA00022525"/>
    </source>
</evidence>
<keyword evidence="3" id="KW-0732">Signal</keyword>
<comment type="subcellular location">
    <subcellularLocation>
        <location evidence="1">Secreted</location>
    </subcellularLocation>
</comment>
<dbReference type="Pfam" id="PF24517">
    <property type="entry name" value="CBM96"/>
    <property type="match status" value="1"/>
</dbReference>
<dbReference type="InterPro" id="IPR059226">
    <property type="entry name" value="Choice_anch_Q_dom"/>
</dbReference>
<dbReference type="Gene3D" id="2.60.40.4070">
    <property type="match status" value="1"/>
</dbReference>
<dbReference type="GO" id="GO:0005576">
    <property type="term" value="C:extracellular region"/>
    <property type="evidence" value="ECO:0007669"/>
    <property type="project" value="UniProtKB-SubCell"/>
</dbReference>
<dbReference type="Proteomes" id="UP000263900">
    <property type="component" value="Chromosome"/>
</dbReference>
<dbReference type="SUPFAM" id="SSF51126">
    <property type="entry name" value="Pectin lyase-like"/>
    <property type="match status" value="1"/>
</dbReference>
<keyword evidence="2" id="KW-0964">Secreted</keyword>
<dbReference type="KEGG" id="pseg:D3H65_05270"/>
<dbReference type="EMBL" id="CP032157">
    <property type="protein sequence ID" value="AXY73421.1"/>
    <property type="molecule type" value="Genomic_DNA"/>
</dbReference>
<reference evidence="5 6" key="1">
    <citation type="submission" date="2018-09" db="EMBL/GenBank/DDBJ databases">
        <title>Genome sequencing of strain 6GH32-13.</title>
        <authorList>
            <person name="Weon H.-Y."/>
            <person name="Heo J."/>
            <person name="Kwon S.-W."/>
        </authorList>
    </citation>
    <scope>NUCLEOTIDE SEQUENCE [LARGE SCALE GENOMIC DNA]</scope>
    <source>
        <strain evidence="5 6">5GH32-13</strain>
    </source>
</reference>
<sequence>MSKNSIYASLIGKAECLKAGLLLLFFSVAGVLSSRAATVTVTSLSALQTAINNAAPGDIIILANGVYTASTDITIDKQGTAAQPITIKAASIGGAEVKGTAGFNIVSPAKYIIIQGFKFTHNASQATMASGTSFCRWTRNIFETPGAGENLLLNGNDHEVDYNTFQHKNALGRFIAVRGSGSQIAQRLYIHHNYFFDQQPQTGNGAETVQFGLSGYSLSSSNSIMEYNLFEECQGENEMISIKSSAVTVRYNTIRDCGAQFTLRHGNFCVVYGNYFINTPGIRIFGDDHKIFSNHFENCNPAINIGNGDGEVADGDPLTAHDRPDRVLIAYNTLVNNTANITQSGRTNGLGATAITVANNIVQGGGAAASIAGPYTGAVWSGNMIYNTNGAGSMPAAGYTTANPLLARDATGTFHLQPGSPAINAGTGSYPSVTFDMDGQARTSPLDKGADEVSGAAVTAQILTTAMVGYNGNYTPPAPSCEPVSASADDGNVPANVLDNDLNTRWSANGDGQWIQFCLGDTLSVTGVQIAFYSGNTRTSTFDVLTGNDGTNWTTASAGRVSSGTSVNLETFSFTPRNAKYVRIVGHGNSVNLWNSYSEVKIQTQTGGGGTTTLTPTHDAYVRNGTNAGVTHGTTDPGILLTKLNATASAGNDRHTYLQFDASSVSGTISSVTLRLYGGLDDNRDNNIPVNVYAVSNTTWTESTITWNNKPATGDSLKRVVVTDSIKRYYTWDLTAYVQAEKAAGRNIISLALLARIATDPRIAWNSKETGSNPPQLVITTSSGARTVSTVSSPAVKKEVLLKSFSTYPNPFGRTNTISFTVEKAGHTNLAVYDISGRLVKVLVNARLAAGHYRRDFDGTGAPAGIYVVKLVQGGKTVIQKIVKE</sequence>
<dbReference type="CDD" id="cd14251">
    <property type="entry name" value="PL-6"/>
    <property type="match status" value="1"/>
</dbReference>
<dbReference type="NCBIfam" id="TIGR04183">
    <property type="entry name" value="Por_Secre_tail"/>
    <property type="match status" value="1"/>
</dbReference>
<dbReference type="SUPFAM" id="SSF49785">
    <property type="entry name" value="Galactose-binding domain-like"/>
    <property type="match status" value="1"/>
</dbReference>
<dbReference type="NCBIfam" id="NF033679">
    <property type="entry name" value="DNRLRE_dom"/>
    <property type="match status" value="1"/>
</dbReference>
<evidence type="ECO:0000259" key="4">
    <source>
        <dbReference type="PROSITE" id="PS50022"/>
    </source>
</evidence>